<dbReference type="InterPro" id="IPR009003">
    <property type="entry name" value="Peptidase_S1_PA"/>
</dbReference>
<proteinExistence type="predicted"/>
<dbReference type="PANTHER" id="PTHR24252:SF7">
    <property type="entry name" value="HYALIN"/>
    <property type="match status" value="1"/>
</dbReference>
<evidence type="ECO:0000256" key="7">
    <source>
        <dbReference type="SAM" id="SignalP"/>
    </source>
</evidence>
<dbReference type="AlphaFoldDB" id="A0A1W0WWC2"/>
<keyword evidence="3 6" id="KW-0720">Serine protease</keyword>
<reference evidence="11" key="1">
    <citation type="submission" date="2017-01" db="EMBL/GenBank/DDBJ databases">
        <title>Comparative genomics of anhydrobiosis in the tardigrade Hypsibius dujardini.</title>
        <authorList>
            <person name="Yoshida Y."/>
            <person name="Koutsovoulos G."/>
            <person name="Laetsch D."/>
            <person name="Stevens L."/>
            <person name="Kumar S."/>
            <person name="Horikawa D."/>
            <person name="Ishino K."/>
            <person name="Komine S."/>
            <person name="Tomita M."/>
            <person name="Blaxter M."/>
            <person name="Arakawa K."/>
        </authorList>
    </citation>
    <scope>NUCLEOTIDE SEQUENCE [LARGE SCALE GENOMIC DNA]</scope>
    <source>
        <strain evidence="11">Z151</strain>
    </source>
</reference>
<dbReference type="InterPro" id="IPR002172">
    <property type="entry name" value="LDrepeatLR_classA_rpt"/>
</dbReference>
<dbReference type="CDD" id="cd00041">
    <property type="entry name" value="CUB"/>
    <property type="match status" value="2"/>
</dbReference>
<dbReference type="SUPFAM" id="SSF49854">
    <property type="entry name" value="Spermadhesin, CUB domain"/>
    <property type="match status" value="2"/>
</dbReference>
<dbReference type="GO" id="GO:0004252">
    <property type="term" value="F:serine-type endopeptidase activity"/>
    <property type="evidence" value="ECO:0007669"/>
    <property type="project" value="InterPro"/>
</dbReference>
<evidence type="ECO:0000313" key="11">
    <source>
        <dbReference type="Proteomes" id="UP000192578"/>
    </source>
</evidence>
<feature type="chain" id="PRO_5011963792" evidence="7">
    <location>
        <begin position="18"/>
        <end position="598"/>
    </location>
</feature>
<accession>A0A1W0WWC2</accession>
<evidence type="ECO:0000313" key="10">
    <source>
        <dbReference type="EMBL" id="OQV19488.1"/>
    </source>
</evidence>
<keyword evidence="1 6" id="KW-0645">Protease</keyword>
<dbReference type="Proteomes" id="UP000192578">
    <property type="component" value="Unassembled WGS sequence"/>
</dbReference>
<dbReference type="PROSITE" id="PS00135">
    <property type="entry name" value="TRYPSIN_SER"/>
    <property type="match status" value="1"/>
</dbReference>
<dbReference type="GO" id="GO:0006508">
    <property type="term" value="P:proteolysis"/>
    <property type="evidence" value="ECO:0007669"/>
    <property type="project" value="UniProtKB-KW"/>
</dbReference>
<dbReference type="SMART" id="SM00042">
    <property type="entry name" value="CUB"/>
    <property type="match status" value="2"/>
</dbReference>
<dbReference type="PANTHER" id="PTHR24252">
    <property type="entry name" value="ACROSIN-RELATED"/>
    <property type="match status" value="1"/>
</dbReference>
<dbReference type="InterPro" id="IPR001254">
    <property type="entry name" value="Trypsin_dom"/>
</dbReference>
<evidence type="ECO:0000256" key="5">
    <source>
        <dbReference type="PROSITE-ProRule" id="PRU00124"/>
    </source>
</evidence>
<dbReference type="Pfam" id="PF00431">
    <property type="entry name" value="CUB"/>
    <property type="match status" value="2"/>
</dbReference>
<dbReference type="PROSITE" id="PS00134">
    <property type="entry name" value="TRYPSIN_HIS"/>
    <property type="match status" value="1"/>
</dbReference>
<dbReference type="InterPro" id="IPR018114">
    <property type="entry name" value="TRYPSIN_HIS"/>
</dbReference>
<evidence type="ECO:0000256" key="1">
    <source>
        <dbReference type="ARBA" id="ARBA00022670"/>
    </source>
</evidence>
<dbReference type="Gene3D" id="2.40.10.10">
    <property type="entry name" value="Trypsin-like serine proteases"/>
    <property type="match status" value="1"/>
</dbReference>
<evidence type="ECO:0000256" key="6">
    <source>
        <dbReference type="RuleBase" id="RU363034"/>
    </source>
</evidence>
<dbReference type="SUPFAM" id="SSF50494">
    <property type="entry name" value="Trypsin-like serine proteases"/>
    <property type="match status" value="1"/>
</dbReference>
<evidence type="ECO:0000256" key="4">
    <source>
        <dbReference type="ARBA" id="ARBA00023157"/>
    </source>
</evidence>
<evidence type="ECO:0000256" key="3">
    <source>
        <dbReference type="ARBA" id="ARBA00022825"/>
    </source>
</evidence>
<dbReference type="CDD" id="cd00190">
    <property type="entry name" value="Tryp_SPc"/>
    <property type="match status" value="1"/>
</dbReference>
<dbReference type="PROSITE" id="PS50068">
    <property type="entry name" value="LDLRA_2"/>
    <property type="match status" value="1"/>
</dbReference>
<feature type="domain" description="CUB" evidence="8">
    <location>
        <begin position="6"/>
        <end position="152"/>
    </location>
</feature>
<sequence>MISAVCGLVFLATLVTAQNDGCKVPAILTGPSGTISSPFYHYFPEFEYPNNLNCRWTINVGTGKNVRFTFSPAMALEDCSYDWVAIFSSNRTDIQSACSGGSANALAGPFCPLINLPATPPPFILIGNSFVIEFCTDGSATFHGFELTFNETDDLPAPPATFPPAEPCGSTVVQTGDTPVFIQSPNYPANYPDDISCAWNISTADPGRSLVFHAEAFSTERAYDILELTDENAGVTVGSFSGSAGPSNLRTRASHVYAVFVSDDSNTYTGFRIRITSHVPKCPVNSGFCPNTGDEEFCFEPNQLCDGKPECPNGADENCPRGCGTPVFPPLVSTKSGERIVGGVEAKPHSWPWQISMLFNGNHRCGGSIIDHHWIVTAAHCHAGDDMSAYKVRVGEHDIEGDAEMNAWSYDVELFILHQRYEADAPYSSDIALLKTKMPIFFNDHVHPVCLGSALPPPVGTTCFTTGWGSTEQRPARTMQEGALKDHKNIHRDTKVGDPLRQVDIKIVDPAVCVATYAAQNDPAVITADMICGYNDGKDSCQGDSGGPFVCSTQANPNVWELVGVVSWGYGCASEGVPGVYARTSHFLDWISETIVAN</sequence>
<comment type="caution">
    <text evidence="5">Lacks conserved residue(s) required for the propagation of feature annotation.</text>
</comment>
<keyword evidence="7" id="KW-0732">Signal</keyword>
<dbReference type="PROSITE" id="PS50240">
    <property type="entry name" value="TRYPSIN_DOM"/>
    <property type="match status" value="1"/>
</dbReference>
<dbReference type="InterPro" id="IPR000859">
    <property type="entry name" value="CUB_dom"/>
</dbReference>
<feature type="domain" description="Peptidase S1" evidence="9">
    <location>
        <begin position="340"/>
        <end position="596"/>
    </location>
</feature>
<name>A0A1W0WWC2_HYPEX</name>
<feature type="domain" description="CUB" evidence="8">
    <location>
        <begin position="168"/>
        <end position="278"/>
    </location>
</feature>
<dbReference type="InterPro" id="IPR043504">
    <property type="entry name" value="Peptidase_S1_PA_chymotrypsin"/>
</dbReference>
<evidence type="ECO:0000259" key="8">
    <source>
        <dbReference type="PROSITE" id="PS01180"/>
    </source>
</evidence>
<organism evidence="10 11">
    <name type="scientific">Hypsibius exemplaris</name>
    <name type="common">Freshwater tardigrade</name>
    <dbReference type="NCBI Taxonomy" id="2072580"/>
    <lineage>
        <taxon>Eukaryota</taxon>
        <taxon>Metazoa</taxon>
        <taxon>Ecdysozoa</taxon>
        <taxon>Tardigrada</taxon>
        <taxon>Eutardigrada</taxon>
        <taxon>Parachela</taxon>
        <taxon>Hypsibioidea</taxon>
        <taxon>Hypsibiidae</taxon>
        <taxon>Hypsibius</taxon>
    </lineage>
</organism>
<dbReference type="EMBL" id="MTYJ01000038">
    <property type="protein sequence ID" value="OQV19488.1"/>
    <property type="molecule type" value="Genomic_DNA"/>
</dbReference>
<dbReference type="OrthoDB" id="10012881at2759"/>
<dbReference type="InterPro" id="IPR033116">
    <property type="entry name" value="TRYPSIN_SER"/>
</dbReference>
<keyword evidence="11" id="KW-1185">Reference proteome</keyword>
<dbReference type="Gene3D" id="2.60.120.290">
    <property type="entry name" value="Spermadhesin, CUB domain"/>
    <property type="match status" value="2"/>
</dbReference>
<dbReference type="PROSITE" id="PS01180">
    <property type="entry name" value="CUB"/>
    <property type="match status" value="2"/>
</dbReference>
<dbReference type="PRINTS" id="PR00722">
    <property type="entry name" value="CHYMOTRYPSIN"/>
</dbReference>
<comment type="caution">
    <text evidence="10">The sequence shown here is derived from an EMBL/GenBank/DDBJ whole genome shotgun (WGS) entry which is preliminary data.</text>
</comment>
<dbReference type="InterPro" id="IPR035914">
    <property type="entry name" value="Sperma_CUB_dom_sf"/>
</dbReference>
<keyword evidence="2 6" id="KW-0378">Hydrolase</keyword>
<gene>
    <name evidence="10" type="ORF">BV898_06479</name>
</gene>
<dbReference type="FunFam" id="2.40.10.10:FF:000003">
    <property type="entry name" value="Transmembrane serine protease 3"/>
    <property type="match status" value="1"/>
</dbReference>
<dbReference type="SMART" id="SM00020">
    <property type="entry name" value="Tryp_SPc"/>
    <property type="match status" value="1"/>
</dbReference>
<dbReference type="InterPro" id="IPR001314">
    <property type="entry name" value="Peptidase_S1A"/>
</dbReference>
<protein>
    <submittedName>
        <fullName evidence="10">Ovochymase-1</fullName>
    </submittedName>
</protein>
<feature type="signal peptide" evidence="7">
    <location>
        <begin position="1"/>
        <end position="17"/>
    </location>
</feature>
<dbReference type="Pfam" id="PF00089">
    <property type="entry name" value="Trypsin"/>
    <property type="match status" value="2"/>
</dbReference>
<evidence type="ECO:0000259" key="9">
    <source>
        <dbReference type="PROSITE" id="PS50240"/>
    </source>
</evidence>
<keyword evidence="4" id="KW-1015">Disulfide bond</keyword>
<evidence type="ECO:0000256" key="2">
    <source>
        <dbReference type="ARBA" id="ARBA00022801"/>
    </source>
</evidence>